<reference evidence="1 2" key="1">
    <citation type="submission" date="2018-02" db="EMBL/GenBank/DDBJ databases">
        <title>Comparative genomes isolates from brazilian mangrove.</title>
        <authorList>
            <person name="Araujo J.E."/>
            <person name="Taketani R.G."/>
            <person name="Silva M.C.P."/>
            <person name="Loureco M.V."/>
            <person name="Andreote F.D."/>
        </authorList>
    </citation>
    <scope>NUCLEOTIDE SEQUENCE [LARGE SCALE GENOMIC DNA]</scope>
    <source>
        <strain evidence="1 2">NAP PRIS-MGV</strain>
    </source>
</reference>
<gene>
    <name evidence="1" type="ORF">C5Y98_07710</name>
</gene>
<evidence type="ECO:0000313" key="1">
    <source>
        <dbReference type="EMBL" id="PQO37970.1"/>
    </source>
</evidence>
<evidence type="ECO:0000313" key="2">
    <source>
        <dbReference type="Proteomes" id="UP000239388"/>
    </source>
</evidence>
<name>A0A2S8G0Y3_9BACT</name>
<dbReference type="EMBL" id="PUIB01000011">
    <property type="protein sequence ID" value="PQO37970.1"/>
    <property type="molecule type" value="Genomic_DNA"/>
</dbReference>
<dbReference type="AlphaFoldDB" id="A0A2S8G0Y3"/>
<comment type="caution">
    <text evidence="1">The sequence shown here is derived from an EMBL/GenBank/DDBJ whole genome shotgun (WGS) entry which is preliminary data.</text>
</comment>
<sequence length="90" mass="10030">MPGKIGLANLNSVIQSEVIKGRDTHRGVTEDLRLALHGVLSGHRVCFSRKEVFQWNMSVVAVEVVLPNGYRRVAGRQPHSLSEPLLRESE</sequence>
<protein>
    <submittedName>
        <fullName evidence="1">Uncharacterized protein</fullName>
    </submittedName>
</protein>
<proteinExistence type="predicted"/>
<organism evidence="1 2">
    <name type="scientific">Blastopirellula marina</name>
    <dbReference type="NCBI Taxonomy" id="124"/>
    <lineage>
        <taxon>Bacteria</taxon>
        <taxon>Pseudomonadati</taxon>
        <taxon>Planctomycetota</taxon>
        <taxon>Planctomycetia</taxon>
        <taxon>Pirellulales</taxon>
        <taxon>Pirellulaceae</taxon>
        <taxon>Blastopirellula</taxon>
    </lineage>
</organism>
<accession>A0A2S8G0Y3</accession>
<dbReference type="Proteomes" id="UP000239388">
    <property type="component" value="Unassembled WGS sequence"/>
</dbReference>